<sequence length="73" mass="8025">MMKQQRQAVPFCMAFLMAFLVVSAMHAVPAQAAGRGLAYEPLDPNRPAVSVPPGMPYTRPCVYKNNCRPPHVP</sequence>
<evidence type="ECO:0000313" key="2">
    <source>
        <dbReference type="EMBL" id="TVU31620.1"/>
    </source>
</evidence>
<gene>
    <name evidence="2" type="ORF">EJB05_23315</name>
</gene>
<evidence type="ECO:0000313" key="3">
    <source>
        <dbReference type="Proteomes" id="UP000324897"/>
    </source>
</evidence>
<protein>
    <recommendedName>
        <fullName evidence="4">Epidermal patterning factor-like protein</fullName>
    </recommendedName>
</protein>
<reference evidence="2 3" key="1">
    <citation type="journal article" date="2019" name="Sci. Rep.">
        <title>A high-quality genome of Eragrostis curvula grass provides insights into Poaceae evolution and supports new strategies to enhance forage quality.</title>
        <authorList>
            <person name="Carballo J."/>
            <person name="Santos B.A.C.M."/>
            <person name="Zappacosta D."/>
            <person name="Garbus I."/>
            <person name="Selva J.P."/>
            <person name="Gallo C.A."/>
            <person name="Diaz A."/>
            <person name="Albertini E."/>
            <person name="Caccamo M."/>
            <person name="Echenique V."/>
        </authorList>
    </citation>
    <scope>NUCLEOTIDE SEQUENCE [LARGE SCALE GENOMIC DNA]</scope>
    <source>
        <strain evidence="3">cv. Victoria</strain>
        <tissue evidence="2">Leaf</tissue>
    </source>
</reference>
<dbReference type="EMBL" id="RWGY01000011">
    <property type="protein sequence ID" value="TVU31620.1"/>
    <property type="molecule type" value="Genomic_DNA"/>
</dbReference>
<accession>A0A5J9V9S3</accession>
<dbReference type="Gramene" id="TVU31620">
    <property type="protein sequence ID" value="TVU31620"/>
    <property type="gene ID" value="EJB05_23315"/>
</dbReference>
<comment type="caution">
    <text evidence="2">The sequence shown here is derived from an EMBL/GenBank/DDBJ whole genome shotgun (WGS) entry which is preliminary data.</text>
</comment>
<name>A0A5J9V9S3_9POAL</name>
<evidence type="ECO:0000256" key="1">
    <source>
        <dbReference type="SAM" id="SignalP"/>
    </source>
</evidence>
<evidence type="ECO:0008006" key="4">
    <source>
        <dbReference type="Google" id="ProtNLM"/>
    </source>
</evidence>
<feature type="signal peptide" evidence="1">
    <location>
        <begin position="1"/>
        <end position="24"/>
    </location>
</feature>
<organism evidence="2 3">
    <name type="scientific">Eragrostis curvula</name>
    <name type="common">weeping love grass</name>
    <dbReference type="NCBI Taxonomy" id="38414"/>
    <lineage>
        <taxon>Eukaryota</taxon>
        <taxon>Viridiplantae</taxon>
        <taxon>Streptophyta</taxon>
        <taxon>Embryophyta</taxon>
        <taxon>Tracheophyta</taxon>
        <taxon>Spermatophyta</taxon>
        <taxon>Magnoliopsida</taxon>
        <taxon>Liliopsida</taxon>
        <taxon>Poales</taxon>
        <taxon>Poaceae</taxon>
        <taxon>PACMAD clade</taxon>
        <taxon>Chloridoideae</taxon>
        <taxon>Eragrostideae</taxon>
        <taxon>Eragrostidinae</taxon>
        <taxon>Eragrostis</taxon>
    </lineage>
</organism>
<keyword evidence="1" id="KW-0732">Signal</keyword>
<keyword evidence="3" id="KW-1185">Reference proteome</keyword>
<feature type="chain" id="PRO_5023863244" description="Epidermal patterning factor-like protein" evidence="1">
    <location>
        <begin position="25"/>
        <end position="73"/>
    </location>
</feature>
<dbReference type="OrthoDB" id="664245at2759"/>
<proteinExistence type="predicted"/>
<dbReference type="Proteomes" id="UP000324897">
    <property type="component" value="Chromosome 1"/>
</dbReference>
<dbReference type="AlphaFoldDB" id="A0A5J9V9S3"/>